<dbReference type="InterPro" id="IPR057240">
    <property type="entry name" value="ParB_dimer_C"/>
</dbReference>
<dbReference type="Proteomes" id="UP000531840">
    <property type="component" value="Unassembled WGS sequence"/>
</dbReference>
<gene>
    <name evidence="5" type="ORF">HZY85_06835</name>
</gene>
<keyword evidence="2" id="KW-0159">Chromosome partition</keyword>
<dbReference type="SUPFAM" id="SSF109709">
    <property type="entry name" value="KorB DNA-binding domain-like"/>
    <property type="match status" value="1"/>
</dbReference>
<proteinExistence type="inferred from homology"/>
<evidence type="ECO:0000313" key="6">
    <source>
        <dbReference type="Proteomes" id="UP000531840"/>
    </source>
</evidence>
<dbReference type="Gene3D" id="1.10.10.2830">
    <property type="match status" value="1"/>
</dbReference>
<dbReference type="InterPro" id="IPR036086">
    <property type="entry name" value="ParB/Sulfiredoxin_sf"/>
</dbReference>
<dbReference type="SUPFAM" id="SSF110849">
    <property type="entry name" value="ParB/Sulfiredoxin"/>
    <property type="match status" value="1"/>
</dbReference>
<dbReference type="PROSITE" id="PS50943">
    <property type="entry name" value="HTH_CROC1"/>
    <property type="match status" value="1"/>
</dbReference>
<dbReference type="PANTHER" id="PTHR33375:SF1">
    <property type="entry name" value="CHROMOSOME-PARTITIONING PROTEIN PARB-RELATED"/>
    <property type="match status" value="1"/>
</dbReference>
<evidence type="ECO:0000256" key="2">
    <source>
        <dbReference type="ARBA" id="ARBA00022829"/>
    </source>
</evidence>
<name>A0ABX2T0J4_9BACL</name>
<evidence type="ECO:0000259" key="4">
    <source>
        <dbReference type="PROSITE" id="PS50943"/>
    </source>
</evidence>
<dbReference type="InterPro" id="IPR003115">
    <property type="entry name" value="ParB_N"/>
</dbReference>
<sequence length="281" mass="32208">MVKGKGLGKGLGAIFQTENTAINDEDKVVNISLKSIKKNPYQPRTIFKEDKIEELANSIKNNGLLQPIVVKKSISGYYIVSGERRYRAFQYLEREEIPAIVKDITDNEMMVFAILENLQREDLSPLEEAVSYKNLLDSMNYTQEELAEQLGKSRPYVANSLRLLKLPLEIKNMLEDNSISVGHARVLLSLKSKITMIEVCNKVVKDNLSVRALEQYLSKLNEKPNKKIKPKDIFIEEQENKLKKKLGTQVVIKQSKNKKGKIEISFNDNDEFERIIKMFKG</sequence>
<dbReference type="Pfam" id="PF23552">
    <property type="entry name" value="ParB_C"/>
    <property type="match status" value="1"/>
</dbReference>
<dbReference type="InterPro" id="IPR050336">
    <property type="entry name" value="Chromosome_partition/occlusion"/>
</dbReference>
<dbReference type="CDD" id="cd16393">
    <property type="entry name" value="SPO0J_N"/>
    <property type="match status" value="1"/>
</dbReference>
<evidence type="ECO:0000256" key="1">
    <source>
        <dbReference type="ARBA" id="ARBA00006295"/>
    </source>
</evidence>
<organism evidence="5 6">
    <name type="scientific">Gemelliphila palaticanis</name>
    <dbReference type="NCBI Taxonomy" id="81950"/>
    <lineage>
        <taxon>Bacteria</taxon>
        <taxon>Bacillati</taxon>
        <taxon>Bacillota</taxon>
        <taxon>Bacilli</taxon>
        <taxon>Bacillales</taxon>
        <taxon>Gemellaceae</taxon>
        <taxon>Gemelliphila</taxon>
    </lineage>
</organism>
<dbReference type="RefSeq" id="WP_179941685.1">
    <property type="nucleotide sequence ID" value="NZ_JACBYF010000016.1"/>
</dbReference>
<dbReference type="InterPro" id="IPR001387">
    <property type="entry name" value="Cro/C1-type_HTH"/>
</dbReference>
<dbReference type="Gene3D" id="3.90.1530.30">
    <property type="match status" value="1"/>
</dbReference>
<dbReference type="EMBL" id="JACBYF010000016">
    <property type="protein sequence ID" value="NYS47902.1"/>
    <property type="molecule type" value="Genomic_DNA"/>
</dbReference>
<comment type="similarity">
    <text evidence="1">Belongs to the ParB family.</text>
</comment>
<dbReference type="InterPro" id="IPR004437">
    <property type="entry name" value="ParB/RepB/Spo0J"/>
</dbReference>
<dbReference type="Pfam" id="PF17762">
    <property type="entry name" value="HTH_ParB"/>
    <property type="match status" value="1"/>
</dbReference>
<dbReference type="Pfam" id="PF02195">
    <property type="entry name" value="ParB_N"/>
    <property type="match status" value="1"/>
</dbReference>
<feature type="domain" description="HTH cro/C1-type" evidence="4">
    <location>
        <begin position="133"/>
        <end position="159"/>
    </location>
</feature>
<dbReference type="PANTHER" id="PTHR33375">
    <property type="entry name" value="CHROMOSOME-PARTITIONING PROTEIN PARB-RELATED"/>
    <property type="match status" value="1"/>
</dbReference>
<dbReference type="InterPro" id="IPR041468">
    <property type="entry name" value="HTH_ParB/Spo0J"/>
</dbReference>
<keyword evidence="3" id="KW-0238">DNA-binding</keyword>
<protein>
    <submittedName>
        <fullName evidence="5">ParB/RepB/Spo0J family partition protein</fullName>
    </submittedName>
</protein>
<dbReference type="SMART" id="SM00470">
    <property type="entry name" value="ParB"/>
    <property type="match status" value="1"/>
</dbReference>
<keyword evidence="6" id="KW-1185">Reference proteome</keyword>
<evidence type="ECO:0000313" key="5">
    <source>
        <dbReference type="EMBL" id="NYS47902.1"/>
    </source>
</evidence>
<reference evidence="5 6" key="1">
    <citation type="submission" date="2020-07" db="EMBL/GenBank/DDBJ databases">
        <title>MOT database genomes.</title>
        <authorList>
            <person name="Joseph S."/>
            <person name="Aduse-Opoku J."/>
            <person name="Hashim A."/>
            <person name="Wade W."/>
            <person name="Curtis M."/>
        </authorList>
    </citation>
    <scope>NUCLEOTIDE SEQUENCE [LARGE SCALE GENOMIC DNA]</scope>
    <source>
        <strain evidence="5 6">CIP 106318</strain>
    </source>
</reference>
<evidence type="ECO:0000256" key="3">
    <source>
        <dbReference type="ARBA" id="ARBA00023125"/>
    </source>
</evidence>
<comment type="caution">
    <text evidence="5">The sequence shown here is derived from an EMBL/GenBank/DDBJ whole genome shotgun (WGS) entry which is preliminary data.</text>
</comment>
<dbReference type="NCBIfam" id="TIGR00180">
    <property type="entry name" value="parB_part"/>
    <property type="match status" value="1"/>
</dbReference>
<accession>A0ABX2T0J4</accession>